<sequence length="129" mass="14442">MIWDHNFETELTKILPVEDSETRPDLSKAVFKSSIKSSASSIPIHNLIKSSGRFLSFLVFSSIEACDILQGIEIKELTQPKDTVTPKIFVPSVIISDFLIEPVSKDKTAPNPLLKDLWSSYCGWDFKPG</sequence>
<protein>
    <submittedName>
        <fullName evidence="1">Uncharacterized protein</fullName>
    </submittedName>
</protein>
<dbReference type="EMBL" id="JAEUBG010000862">
    <property type="protein sequence ID" value="KAH3687332.1"/>
    <property type="molecule type" value="Genomic_DNA"/>
</dbReference>
<comment type="caution">
    <text evidence="1">The sequence shown here is derived from an EMBL/GenBank/DDBJ whole genome shotgun (WGS) entry which is preliminary data.</text>
</comment>
<keyword evidence="2" id="KW-1185">Reference proteome</keyword>
<organism evidence="1 2">
    <name type="scientific">Wickerhamomyces pijperi</name>
    <name type="common">Yeast</name>
    <name type="synonym">Pichia pijperi</name>
    <dbReference type="NCBI Taxonomy" id="599730"/>
    <lineage>
        <taxon>Eukaryota</taxon>
        <taxon>Fungi</taxon>
        <taxon>Dikarya</taxon>
        <taxon>Ascomycota</taxon>
        <taxon>Saccharomycotina</taxon>
        <taxon>Saccharomycetes</taxon>
        <taxon>Phaffomycetales</taxon>
        <taxon>Wickerhamomycetaceae</taxon>
        <taxon>Wickerhamomyces</taxon>
    </lineage>
</organism>
<name>A0A9P8QAC8_WICPI</name>
<reference evidence="1" key="1">
    <citation type="journal article" date="2021" name="Open Biol.">
        <title>Shared evolutionary footprints suggest mitochondrial oxidative damage underlies multiple complex I losses in fungi.</title>
        <authorList>
            <person name="Schikora-Tamarit M.A."/>
            <person name="Marcet-Houben M."/>
            <person name="Nosek J."/>
            <person name="Gabaldon T."/>
        </authorList>
    </citation>
    <scope>NUCLEOTIDE SEQUENCE</scope>
    <source>
        <strain evidence="1">CBS2887</strain>
    </source>
</reference>
<evidence type="ECO:0000313" key="1">
    <source>
        <dbReference type="EMBL" id="KAH3687332.1"/>
    </source>
</evidence>
<evidence type="ECO:0000313" key="2">
    <source>
        <dbReference type="Proteomes" id="UP000774326"/>
    </source>
</evidence>
<dbReference type="Proteomes" id="UP000774326">
    <property type="component" value="Unassembled WGS sequence"/>
</dbReference>
<accession>A0A9P8QAC8</accession>
<proteinExistence type="predicted"/>
<dbReference type="AlphaFoldDB" id="A0A9P8QAC8"/>
<gene>
    <name evidence="1" type="ORF">WICPIJ_001676</name>
</gene>
<reference evidence="1" key="2">
    <citation type="submission" date="2021-01" db="EMBL/GenBank/DDBJ databases">
        <authorList>
            <person name="Schikora-Tamarit M.A."/>
        </authorList>
    </citation>
    <scope>NUCLEOTIDE SEQUENCE</scope>
    <source>
        <strain evidence="1">CBS2887</strain>
    </source>
</reference>